<dbReference type="PANTHER" id="PTHR39203">
    <property type="entry name" value="CYTOPLASMIC PROTEIN-RELATED"/>
    <property type="match status" value="1"/>
</dbReference>
<dbReference type="PANTHER" id="PTHR39203:SF1">
    <property type="entry name" value="CYTOPLASMIC PROTEIN"/>
    <property type="match status" value="1"/>
</dbReference>
<dbReference type="SMART" id="SM01022">
    <property type="entry name" value="ASCH"/>
    <property type="match status" value="1"/>
</dbReference>
<dbReference type="InterPro" id="IPR015947">
    <property type="entry name" value="PUA-like_sf"/>
</dbReference>
<dbReference type="EMBL" id="PUFI01000005">
    <property type="protein sequence ID" value="TDG69466.1"/>
    <property type="molecule type" value="Genomic_DNA"/>
</dbReference>
<dbReference type="Pfam" id="PF04266">
    <property type="entry name" value="ASCH"/>
    <property type="match status" value="1"/>
</dbReference>
<dbReference type="CDD" id="cd06553">
    <property type="entry name" value="ASCH_Ef3133_like"/>
    <property type="match status" value="1"/>
</dbReference>
<dbReference type="Gene3D" id="3.10.400.10">
    <property type="entry name" value="Sulfate adenylyltransferase"/>
    <property type="match status" value="1"/>
</dbReference>
<evidence type="ECO:0000313" key="3">
    <source>
        <dbReference type="Proteomes" id="UP000295681"/>
    </source>
</evidence>
<accession>A0A4R5NAD5</accession>
<keyword evidence="3" id="KW-1185">Reference proteome</keyword>
<sequence>MVNSEEIQHYWQQFQADQHITDDYYTAEQYGDGQKIGDELADLIVKGIKTATTSALELYEPNEKKPKVGTYNIVLDGSGHSACITQTKVVETINFNQVSAEHAYHEGEGDRSLAYWRAEHRKFFQAAYQAMNQTFHEQIPCICEVFTVVYVSDKK</sequence>
<dbReference type="InterPro" id="IPR009326">
    <property type="entry name" value="DUF984"/>
</dbReference>
<dbReference type="Proteomes" id="UP000295681">
    <property type="component" value="Unassembled WGS sequence"/>
</dbReference>
<protein>
    <recommendedName>
        <fullName evidence="1">ASCH domain-containing protein</fullName>
    </recommendedName>
</protein>
<comment type="caution">
    <text evidence="2">The sequence shown here is derived from an EMBL/GenBank/DDBJ whole genome shotgun (WGS) entry which is preliminary data.</text>
</comment>
<organism evidence="2 3">
    <name type="scientific">Leuconostoc fallax</name>
    <dbReference type="NCBI Taxonomy" id="1251"/>
    <lineage>
        <taxon>Bacteria</taxon>
        <taxon>Bacillati</taxon>
        <taxon>Bacillota</taxon>
        <taxon>Bacilli</taxon>
        <taxon>Lactobacillales</taxon>
        <taxon>Lactobacillaceae</taxon>
        <taxon>Leuconostoc</taxon>
    </lineage>
</organism>
<dbReference type="RefSeq" id="WP_010006955.1">
    <property type="nucleotide sequence ID" value="NZ_JAGYGP010000001.1"/>
</dbReference>
<evidence type="ECO:0000313" key="2">
    <source>
        <dbReference type="EMBL" id="TDG69466.1"/>
    </source>
</evidence>
<evidence type="ECO:0000259" key="1">
    <source>
        <dbReference type="SMART" id="SM01022"/>
    </source>
</evidence>
<reference evidence="2 3" key="1">
    <citation type="journal article" date="2019" name="Appl. Microbiol. Biotechnol.">
        <title>Uncovering carbohydrate metabolism through a genotype-phenotype association study of 56 lactic acid bacteria genomes.</title>
        <authorList>
            <person name="Buron-Moles G."/>
            <person name="Chailyan A."/>
            <person name="Dolejs I."/>
            <person name="Forster J."/>
            <person name="Miks M.H."/>
        </authorList>
    </citation>
    <scope>NUCLEOTIDE SEQUENCE [LARGE SCALE GENOMIC DNA]</scope>
    <source>
        <strain evidence="2 3">ATCC 700006</strain>
    </source>
</reference>
<gene>
    <name evidence="2" type="ORF">C5L23_000928</name>
</gene>
<dbReference type="AlphaFoldDB" id="A0A4R5NAD5"/>
<dbReference type="STRING" id="907931.GCA_000165675_01627"/>
<dbReference type="InterPro" id="IPR007374">
    <property type="entry name" value="ASCH_domain"/>
</dbReference>
<dbReference type="PIRSF" id="PIRSF021320">
    <property type="entry name" value="DUF984"/>
    <property type="match status" value="1"/>
</dbReference>
<proteinExistence type="predicted"/>
<dbReference type="SUPFAM" id="SSF88697">
    <property type="entry name" value="PUA domain-like"/>
    <property type="match status" value="1"/>
</dbReference>
<feature type="domain" description="ASCH" evidence="1">
    <location>
        <begin position="34"/>
        <end position="150"/>
    </location>
</feature>
<name>A0A4R5NAD5_9LACO</name>